<dbReference type="GO" id="GO:0032267">
    <property type="term" value="F:tRNA(Ile)-lysidine synthase activity"/>
    <property type="evidence" value="ECO:0007669"/>
    <property type="project" value="UniProtKB-EC"/>
</dbReference>
<dbReference type="OrthoDB" id="5244702at2"/>
<feature type="domain" description="tRNA(Ile)-lysidine/2-thiocytidine synthase N-terminal" evidence="7">
    <location>
        <begin position="27"/>
        <end position="204"/>
    </location>
</feature>
<dbReference type="RefSeq" id="WP_109683577.1">
    <property type="nucleotide sequence ID" value="NZ_QGDN01000001.1"/>
</dbReference>
<comment type="catalytic activity">
    <reaction evidence="5 6">
        <text>cytidine(34) in tRNA(Ile2) + L-lysine + ATP = lysidine(34) in tRNA(Ile2) + AMP + diphosphate + H(+)</text>
        <dbReference type="Rhea" id="RHEA:43744"/>
        <dbReference type="Rhea" id="RHEA-COMP:10625"/>
        <dbReference type="Rhea" id="RHEA-COMP:10670"/>
        <dbReference type="ChEBI" id="CHEBI:15378"/>
        <dbReference type="ChEBI" id="CHEBI:30616"/>
        <dbReference type="ChEBI" id="CHEBI:32551"/>
        <dbReference type="ChEBI" id="CHEBI:33019"/>
        <dbReference type="ChEBI" id="CHEBI:82748"/>
        <dbReference type="ChEBI" id="CHEBI:83665"/>
        <dbReference type="ChEBI" id="CHEBI:456215"/>
        <dbReference type="EC" id="6.3.4.19"/>
    </reaction>
</comment>
<evidence type="ECO:0000313" key="9">
    <source>
        <dbReference type="Proteomes" id="UP000250028"/>
    </source>
</evidence>
<keyword evidence="4 6" id="KW-0067">ATP-binding</keyword>
<accession>A0A2Y8ZK68</accession>
<keyword evidence="6" id="KW-0963">Cytoplasm</keyword>
<name>A0A2Y8ZK68_9MICO</name>
<dbReference type="PANTHER" id="PTHR43033">
    <property type="entry name" value="TRNA(ILE)-LYSIDINE SYNTHASE-RELATED"/>
    <property type="match status" value="1"/>
</dbReference>
<comment type="similarity">
    <text evidence="6">Belongs to the tRNA(Ile)-lysidine synthase family.</text>
</comment>
<dbReference type="InterPro" id="IPR014729">
    <property type="entry name" value="Rossmann-like_a/b/a_fold"/>
</dbReference>
<reference evidence="9" key="1">
    <citation type="submission" date="2016-10" db="EMBL/GenBank/DDBJ databases">
        <authorList>
            <person name="Varghese N."/>
            <person name="Submissions S."/>
        </authorList>
    </citation>
    <scope>NUCLEOTIDE SEQUENCE [LARGE SCALE GENOMIC DNA]</scope>
    <source>
        <strain evidence="9">DSM 22951</strain>
    </source>
</reference>
<organism evidence="8 9">
    <name type="scientific">Branchiibius hedensis</name>
    <dbReference type="NCBI Taxonomy" id="672460"/>
    <lineage>
        <taxon>Bacteria</taxon>
        <taxon>Bacillati</taxon>
        <taxon>Actinomycetota</taxon>
        <taxon>Actinomycetes</taxon>
        <taxon>Micrococcales</taxon>
        <taxon>Dermacoccaceae</taxon>
        <taxon>Branchiibius</taxon>
    </lineage>
</organism>
<evidence type="ECO:0000256" key="4">
    <source>
        <dbReference type="ARBA" id="ARBA00022840"/>
    </source>
</evidence>
<dbReference type="EC" id="6.3.4.19" evidence="6"/>
<sequence length="324" mass="33949">MPGPDPAVAATRSAVRRVLDGATGQRVIVACSGGADSLALAAAVAFEAPRLSVQAAAVVVDHGLQDGSEQIATRAAQQCGALGLEPALVVRVQVTQQGTGPEDAARTARYSVLGDAAQDLGASAILLAHTRDDQAETVLLGLARGSGLRSIAGMATFDARRRLVRPFLDITRAQTQAACTAQGLTWWDDPHNTDPSYTRVRARQVLPTLEDALGPGVVAGLARTADLARSDADGLDQLAAAATAALGAPPWPVQDLAGLVEPVRRRVWRALFPQTAKVHIDELERLLRDWHGQVGIDVPGGVRVSRRNGQIEVGPAPGRSRLVE</sequence>
<evidence type="ECO:0000256" key="6">
    <source>
        <dbReference type="HAMAP-Rule" id="MF_01161"/>
    </source>
</evidence>
<dbReference type="PANTHER" id="PTHR43033:SF1">
    <property type="entry name" value="TRNA(ILE)-LYSIDINE SYNTHASE-RELATED"/>
    <property type="match status" value="1"/>
</dbReference>
<dbReference type="HAMAP" id="MF_01161">
    <property type="entry name" value="tRNA_Ile_lys_synt"/>
    <property type="match status" value="1"/>
</dbReference>
<keyword evidence="3 6" id="KW-0547">Nucleotide-binding</keyword>
<evidence type="ECO:0000259" key="7">
    <source>
        <dbReference type="Pfam" id="PF01171"/>
    </source>
</evidence>
<dbReference type="GO" id="GO:0006400">
    <property type="term" value="P:tRNA modification"/>
    <property type="evidence" value="ECO:0007669"/>
    <property type="project" value="UniProtKB-UniRule"/>
</dbReference>
<evidence type="ECO:0000256" key="1">
    <source>
        <dbReference type="ARBA" id="ARBA00022598"/>
    </source>
</evidence>
<dbReference type="InterPro" id="IPR012094">
    <property type="entry name" value="tRNA_Ile_lys_synt"/>
</dbReference>
<keyword evidence="1 6" id="KW-0436">Ligase</keyword>
<dbReference type="GO" id="GO:0005737">
    <property type="term" value="C:cytoplasm"/>
    <property type="evidence" value="ECO:0007669"/>
    <property type="project" value="UniProtKB-SubCell"/>
</dbReference>
<dbReference type="NCBIfam" id="TIGR02432">
    <property type="entry name" value="lysidine_TilS_N"/>
    <property type="match status" value="1"/>
</dbReference>
<dbReference type="Pfam" id="PF01171">
    <property type="entry name" value="ATP_bind_3"/>
    <property type="match status" value="1"/>
</dbReference>
<evidence type="ECO:0000313" key="8">
    <source>
        <dbReference type="EMBL" id="SSA32791.1"/>
    </source>
</evidence>
<evidence type="ECO:0000256" key="3">
    <source>
        <dbReference type="ARBA" id="ARBA00022741"/>
    </source>
</evidence>
<keyword evidence="2 6" id="KW-0819">tRNA processing</keyword>
<feature type="binding site" evidence="6">
    <location>
        <begin position="32"/>
        <end position="37"/>
    </location>
    <ligand>
        <name>ATP</name>
        <dbReference type="ChEBI" id="CHEBI:30616"/>
    </ligand>
</feature>
<evidence type="ECO:0000256" key="5">
    <source>
        <dbReference type="ARBA" id="ARBA00048539"/>
    </source>
</evidence>
<dbReference type="GO" id="GO:0005524">
    <property type="term" value="F:ATP binding"/>
    <property type="evidence" value="ECO:0007669"/>
    <property type="project" value="UniProtKB-UniRule"/>
</dbReference>
<dbReference type="CDD" id="cd01992">
    <property type="entry name" value="TilS_N"/>
    <property type="match status" value="1"/>
</dbReference>
<dbReference type="AlphaFoldDB" id="A0A2Y8ZK68"/>
<dbReference type="Proteomes" id="UP000250028">
    <property type="component" value="Unassembled WGS sequence"/>
</dbReference>
<protein>
    <recommendedName>
        <fullName evidence="6">tRNA(Ile)-lysidine synthase</fullName>
        <ecNumber evidence="6">6.3.4.19</ecNumber>
    </recommendedName>
    <alternativeName>
        <fullName evidence="6">tRNA(Ile)-2-lysyl-cytidine synthase</fullName>
    </alternativeName>
    <alternativeName>
        <fullName evidence="6">tRNA(Ile)-lysidine synthetase</fullName>
    </alternativeName>
</protein>
<comment type="subcellular location">
    <subcellularLocation>
        <location evidence="6">Cytoplasm</location>
    </subcellularLocation>
</comment>
<dbReference type="EMBL" id="UESZ01000001">
    <property type="protein sequence ID" value="SSA32791.1"/>
    <property type="molecule type" value="Genomic_DNA"/>
</dbReference>
<comment type="function">
    <text evidence="6">Ligates lysine onto the cytidine present at position 34 of the AUA codon-specific tRNA(Ile) that contains the anticodon CAU, in an ATP-dependent manner. Cytidine is converted to lysidine, thus changing the amino acid specificity of the tRNA from methionine to isoleucine.</text>
</comment>
<dbReference type="InterPro" id="IPR012795">
    <property type="entry name" value="tRNA_Ile_lys_synt_N"/>
</dbReference>
<proteinExistence type="inferred from homology"/>
<evidence type="ECO:0000256" key="2">
    <source>
        <dbReference type="ARBA" id="ARBA00022694"/>
    </source>
</evidence>
<dbReference type="Gene3D" id="3.40.50.620">
    <property type="entry name" value="HUPs"/>
    <property type="match status" value="1"/>
</dbReference>
<keyword evidence="9" id="KW-1185">Reference proteome</keyword>
<gene>
    <name evidence="6" type="primary">tilS</name>
    <name evidence="8" type="ORF">SAMN04489750_0055</name>
</gene>
<dbReference type="InterPro" id="IPR011063">
    <property type="entry name" value="TilS/TtcA_N"/>
</dbReference>
<dbReference type="SUPFAM" id="SSF52402">
    <property type="entry name" value="Adenine nucleotide alpha hydrolases-like"/>
    <property type="match status" value="1"/>
</dbReference>
<comment type="domain">
    <text evidence="6">The N-terminal region contains the highly conserved SGGXDS motif, predicted to be a P-loop motif involved in ATP binding.</text>
</comment>
<dbReference type="SUPFAM" id="SSF82829">
    <property type="entry name" value="MesJ substrate recognition domain-like"/>
    <property type="match status" value="1"/>
</dbReference>